<keyword evidence="5 6" id="KW-0472">Membrane</keyword>
<feature type="transmembrane region" description="Helical" evidence="6">
    <location>
        <begin position="93"/>
        <end position="114"/>
    </location>
</feature>
<comment type="caution">
    <text evidence="8">The sequence shown here is derived from an EMBL/GenBank/DDBJ whole genome shotgun (WGS) entry which is preliminary data.</text>
</comment>
<dbReference type="InterPro" id="IPR008457">
    <property type="entry name" value="Cu-R_CopD_dom"/>
</dbReference>
<accession>A0A845AJQ2</accession>
<evidence type="ECO:0000256" key="6">
    <source>
        <dbReference type="SAM" id="Phobius"/>
    </source>
</evidence>
<evidence type="ECO:0000259" key="7">
    <source>
        <dbReference type="Pfam" id="PF05425"/>
    </source>
</evidence>
<sequence length="309" mass="31689">MIEPVVVGLRLLQYLGAILLMGASLFFVYSGSPATNRESRLTAPRRLLLIVAAAVLAVASLAAIVAQSSLFAGSLTGGIDTNALRAVGFGMKLGLAALVRAGAATVALGLLLILPSGRVTWMATAALGSVATVSLAWLGHAAAAEGSLGAVHLASDVLHVTAAAVWIGALFGLLQLLLASPQGIGDRQEVHAALHRFSGIGSLVVAILLLTGLVNSWMLVGPDHLAGLWTTRYGQFLIVKIVLFGAMIGLATVNRLRLTPALGDAMSAATPSRHATSALRRSIALETILGVAVLFLVAWFGTMAPPAST</sequence>
<dbReference type="Pfam" id="PF05425">
    <property type="entry name" value="CopD"/>
    <property type="match status" value="1"/>
</dbReference>
<dbReference type="GO" id="GO:0005886">
    <property type="term" value="C:plasma membrane"/>
    <property type="evidence" value="ECO:0007669"/>
    <property type="project" value="UniProtKB-SubCell"/>
</dbReference>
<feature type="transmembrane region" description="Helical" evidence="6">
    <location>
        <begin position="121"/>
        <end position="138"/>
    </location>
</feature>
<comment type="subcellular location">
    <subcellularLocation>
        <location evidence="1">Cell membrane</location>
        <topology evidence="1">Multi-pass membrane protein</topology>
    </subcellularLocation>
</comment>
<feature type="transmembrane region" description="Helical" evidence="6">
    <location>
        <begin position="47"/>
        <end position="73"/>
    </location>
</feature>
<evidence type="ECO:0000313" key="8">
    <source>
        <dbReference type="EMBL" id="MXP29844.1"/>
    </source>
</evidence>
<keyword evidence="4 6" id="KW-1133">Transmembrane helix</keyword>
<keyword evidence="9" id="KW-1185">Reference proteome</keyword>
<dbReference type="AlphaFoldDB" id="A0A845AJQ2"/>
<name>A0A845AJQ2_9SPHN</name>
<reference evidence="8 9" key="1">
    <citation type="submission" date="2019-12" db="EMBL/GenBank/DDBJ databases">
        <title>Genomic-based taxomic classification of the family Erythrobacteraceae.</title>
        <authorList>
            <person name="Xu L."/>
        </authorList>
    </citation>
    <scope>NUCLEOTIDE SEQUENCE [LARGE SCALE GENOMIC DNA]</scope>
    <source>
        <strain evidence="8 9">KEMB 9005-328</strain>
    </source>
</reference>
<evidence type="ECO:0000256" key="3">
    <source>
        <dbReference type="ARBA" id="ARBA00022692"/>
    </source>
</evidence>
<dbReference type="EMBL" id="WTYA01000012">
    <property type="protein sequence ID" value="MXP29844.1"/>
    <property type="molecule type" value="Genomic_DNA"/>
</dbReference>
<evidence type="ECO:0000313" key="9">
    <source>
        <dbReference type="Proteomes" id="UP000439780"/>
    </source>
</evidence>
<dbReference type="RefSeq" id="WP_160754147.1">
    <property type="nucleotide sequence ID" value="NZ_WTYA01000012.1"/>
</dbReference>
<evidence type="ECO:0000256" key="2">
    <source>
        <dbReference type="ARBA" id="ARBA00022475"/>
    </source>
</evidence>
<dbReference type="InterPro" id="IPR032694">
    <property type="entry name" value="CopC/D"/>
</dbReference>
<dbReference type="PANTHER" id="PTHR34820">
    <property type="entry name" value="INNER MEMBRANE PROTEIN YEBZ"/>
    <property type="match status" value="1"/>
</dbReference>
<dbReference type="GO" id="GO:0006825">
    <property type="term" value="P:copper ion transport"/>
    <property type="evidence" value="ECO:0007669"/>
    <property type="project" value="InterPro"/>
</dbReference>
<dbReference type="Proteomes" id="UP000439780">
    <property type="component" value="Unassembled WGS sequence"/>
</dbReference>
<keyword evidence="3 6" id="KW-0812">Transmembrane</keyword>
<evidence type="ECO:0000256" key="5">
    <source>
        <dbReference type="ARBA" id="ARBA00023136"/>
    </source>
</evidence>
<proteinExistence type="predicted"/>
<evidence type="ECO:0000256" key="1">
    <source>
        <dbReference type="ARBA" id="ARBA00004651"/>
    </source>
</evidence>
<feature type="transmembrane region" description="Helical" evidence="6">
    <location>
        <begin position="283"/>
        <end position="301"/>
    </location>
</feature>
<feature type="transmembrane region" description="Helical" evidence="6">
    <location>
        <begin position="12"/>
        <end position="35"/>
    </location>
</feature>
<dbReference type="NCBIfam" id="NF033808">
    <property type="entry name" value="copper_CopD"/>
    <property type="match status" value="1"/>
</dbReference>
<keyword evidence="2" id="KW-1003">Cell membrane</keyword>
<dbReference type="InterPro" id="IPR047689">
    <property type="entry name" value="CopD"/>
</dbReference>
<gene>
    <name evidence="8" type="primary">copD</name>
    <name evidence="8" type="ORF">GRI58_13600</name>
</gene>
<feature type="transmembrane region" description="Helical" evidence="6">
    <location>
        <begin position="158"/>
        <end position="179"/>
    </location>
</feature>
<feature type="transmembrane region" description="Helical" evidence="6">
    <location>
        <begin position="232"/>
        <end position="253"/>
    </location>
</feature>
<dbReference type="PANTHER" id="PTHR34820:SF4">
    <property type="entry name" value="INNER MEMBRANE PROTEIN YEBZ"/>
    <property type="match status" value="1"/>
</dbReference>
<feature type="domain" description="Copper resistance protein D" evidence="7">
    <location>
        <begin position="192"/>
        <end position="299"/>
    </location>
</feature>
<feature type="transmembrane region" description="Helical" evidence="6">
    <location>
        <begin position="200"/>
        <end position="220"/>
    </location>
</feature>
<protein>
    <submittedName>
        <fullName evidence="8">Copper homeostasis membrane protein CopD</fullName>
    </submittedName>
</protein>
<dbReference type="OrthoDB" id="6053803at2"/>
<evidence type="ECO:0000256" key="4">
    <source>
        <dbReference type="ARBA" id="ARBA00022989"/>
    </source>
</evidence>
<organism evidence="8 9">
    <name type="scientific">Qipengyuania algicida</name>
    <dbReference type="NCBI Taxonomy" id="1836209"/>
    <lineage>
        <taxon>Bacteria</taxon>
        <taxon>Pseudomonadati</taxon>
        <taxon>Pseudomonadota</taxon>
        <taxon>Alphaproteobacteria</taxon>
        <taxon>Sphingomonadales</taxon>
        <taxon>Erythrobacteraceae</taxon>
        <taxon>Qipengyuania</taxon>
    </lineage>
</organism>